<gene>
    <name evidence="1" type="ORF">RFI_37643</name>
</gene>
<accession>X6LCS8</accession>
<name>X6LCS8_RETFI</name>
<dbReference type="Proteomes" id="UP000023152">
    <property type="component" value="Unassembled WGS sequence"/>
</dbReference>
<sequence length="109" mass="12913">MALKLNEKQLKEVLNSLMRISNGRMLAKKWNEKQLDIIVQYLVDGLQNINQYYCDMLNDLLGKLVIQLNETQFDISFMCLINKFKCNDEHNLYLYARFIGHISIKLNKK</sequence>
<proteinExistence type="predicted"/>
<keyword evidence="2" id="KW-1185">Reference proteome</keyword>
<dbReference type="EMBL" id="ASPP01042800">
    <property type="protein sequence ID" value="ETN99822.1"/>
    <property type="molecule type" value="Genomic_DNA"/>
</dbReference>
<protein>
    <submittedName>
        <fullName evidence="1">Uncharacterized protein</fullName>
    </submittedName>
</protein>
<organism evidence="1 2">
    <name type="scientific">Reticulomyxa filosa</name>
    <dbReference type="NCBI Taxonomy" id="46433"/>
    <lineage>
        <taxon>Eukaryota</taxon>
        <taxon>Sar</taxon>
        <taxon>Rhizaria</taxon>
        <taxon>Retaria</taxon>
        <taxon>Foraminifera</taxon>
        <taxon>Monothalamids</taxon>
        <taxon>Reticulomyxidae</taxon>
        <taxon>Reticulomyxa</taxon>
    </lineage>
</organism>
<evidence type="ECO:0000313" key="2">
    <source>
        <dbReference type="Proteomes" id="UP000023152"/>
    </source>
</evidence>
<dbReference type="AlphaFoldDB" id="X6LCS8"/>
<reference evidence="1 2" key="1">
    <citation type="journal article" date="2013" name="Curr. Biol.">
        <title>The Genome of the Foraminiferan Reticulomyxa filosa.</title>
        <authorList>
            <person name="Glockner G."/>
            <person name="Hulsmann N."/>
            <person name="Schleicher M."/>
            <person name="Noegel A.A."/>
            <person name="Eichinger L."/>
            <person name="Gallinger C."/>
            <person name="Pawlowski J."/>
            <person name="Sierra R."/>
            <person name="Euteneuer U."/>
            <person name="Pillet L."/>
            <person name="Moustafa A."/>
            <person name="Platzer M."/>
            <person name="Groth M."/>
            <person name="Szafranski K."/>
            <person name="Schliwa M."/>
        </authorList>
    </citation>
    <scope>NUCLEOTIDE SEQUENCE [LARGE SCALE GENOMIC DNA]</scope>
</reference>
<dbReference type="OrthoDB" id="413572at2759"/>
<comment type="caution">
    <text evidence="1">The sequence shown here is derived from an EMBL/GenBank/DDBJ whole genome shotgun (WGS) entry which is preliminary data.</text>
</comment>
<evidence type="ECO:0000313" key="1">
    <source>
        <dbReference type="EMBL" id="ETN99822.1"/>
    </source>
</evidence>